<evidence type="ECO:0000256" key="3">
    <source>
        <dbReference type="ARBA" id="ARBA00022722"/>
    </source>
</evidence>
<evidence type="ECO:0000256" key="6">
    <source>
        <dbReference type="ARBA" id="ARBA00022918"/>
    </source>
</evidence>
<dbReference type="AlphaFoldDB" id="A0A7L3TIT3"/>
<reference evidence="8 9" key="1">
    <citation type="submission" date="2019-09" db="EMBL/GenBank/DDBJ databases">
        <title>Bird 10,000 Genomes (B10K) Project - Family phase.</title>
        <authorList>
            <person name="Zhang G."/>
        </authorList>
    </citation>
    <scope>NUCLEOTIDE SEQUENCE [LARGE SCALE GENOMIC DNA]</scope>
    <source>
        <strain evidence="8">OUT-0021</strain>
        <tissue evidence="8">Blood</tissue>
    </source>
</reference>
<evidence type="ECO:0000256" key="5">
    <source>
        <dbReference type="ARBA" id="ARBA00022801"/>
    </source>
</evidence>
<dbReference type="GO" id="GO:0016787">
    <property type="term" value="F:hydrolase activity"/>
    <property type="evidence" value="ECO:0007669"/>
    <property type="project" value="UniProtKB-KW"/>
</dbReference>
<dbReference type="InterPro" id="IPR036397">
    <property type="entry name" value="RNaseH_sf"/>
</dbReference>
<dbReference type="SUPFAM" id="SSF53098">
    <property type="entry name" value="Ribonuclease H-like"/>
    <property type="match status" value="1"/>
</dbReference>
<dbReference type="GO" id="GO:0035613">
    <property type="term" value="F:RNA stem-loop binding"/>
    <property type="evidence" value="ECO:0007669"/>
    <property type="project" value="TreeGrafter"/>
</dbReference>
<evidence type="ECO:0000259" key="7">
    <source>
        <dbReference type="PROSITE" id="PS50994"/>
    </source>
</evidence>
<proteinExistence type="predicted"/>
<dbReference type="PANTHER" id="PTHR41694:SF3">
    <property type="entry name" value="RNA-DIRECTED DNA POLYMERASE-RELATED"/>
    <property type="match status" value="1"/>
</dbReference>
<keyword evidence="5" id="KW-0378">Hydrolase</keyword>
<dbReference type="Pfam" id="PF00665">
    <property type="entry name" value="rve"/>
    <property type="match status" value="1"/>
</dbReference>
<organism evidence="8 9">
    <name type="scientific">Rissa tridactyla</name>
    <name type="common">Black-legged kittiwake</name>
    <name type="synonym">Larus tridactyla</name>
    <dbReference type="NCBI Taxonomy" id="75485"/>
    <lineage>
        <taxon>Eukaryota</taxon>
        <taxon>Metazoa</taxon>
        <taxon>Chordata</taxon>
        <taxon>Craniata</taxon>
        <taxon>Vertebrata</taxon>
        <taxon>Euteleostomi</taxon>
        <taxon>Archelosauria</taxon>
        <taxon>Archosauria</taxon>
        <taxon>Dinosauria</taxon>
        <taxon>Saurischia</taxon>
        <taxon>Theropoda</taxon>
        <taxon>Coelurosauria</taxon>
        <taxon>Aves</taxon>
        <taxon>Neognathae</taxon>
        <taxon>Neoaves</taxon>
        <taxon>Charadriiformes</taxon>
        <taxon>Laridae</taxon>
        <taxon>Rissa</taxon>
    </lineage>
</organism>
<name>A0A7L3TIT3_RISTR</name>
<dbReference type="InterPro" id="IPR012337">
    <property type="entry name" value="RNaseH-like_sf"/>
</dbReference>
<dbReference type="GO" id="GO:0004519">
    <property type="term" value="F:endonuclease activity"/>
    <property type="evidence" value="ECO:0007669"/>
    <property type="project" value="UniProtKB-KW"/>
</dbReference>
<keyword evidence="9" id="KW-1185">Reference proteome</keyword>
<dbReference type="InterPro" id="IPR001584">
    <property type="entry name" value="Integrase_cat-core"/>
</dbReference>
<sequence length="105" mass="12064">RGLKPNQIWQTDFTWYEPFKPRPWLAVSIDTCSGAIIATIHRTTKSREARRHWTLAISVLGVPKQIKTDNGAAFTAKTTQEWCERWEIQLKHGIPYNSTGQAIIE</sequence>
<feature type="domain" description="Integrase catalytic" evidence="7">
    <location>
        <begin position="1"/>
        <end position="105"/>
    </location>
</feature>
<protein>
    <submittedName>
        <fullName evidence="8">POK25 protein</fullName>
    </submittedName>
</protein>
<feature type="non-terminal residue" evidence="8">
    <location>
        <position position="105"/>
    </location>
</feature>
<dbReference type="GO" id="GO:0003964">
    <property type="term" value="F:RNA-directed DNA polymerase activity"/>
    <property type="evidence" value="ECO:0007669"/>
    <property type="project" value="UniProtKB-KW"/>
</dbReference>
<comment type="caution">
    <text evidence="8">The sequence shown here is derived from an EMBL/GenBank/DDBJ whole genome shotgun (WGS) entry which is preliminary data.</text>
</comment>
<dbReference type="GO" id="GO:0015074">
    <property type="term" value="P:DNA integration"/>
    <property type="evidence" value="ECO:0007669"/>
    <property type="project" value="InterPro"/>
</dbReference>
<accession>A0A7L3TIT3</accession>
<keyword evidence="4" id="KW-0255">Endonuclease</keyword>
<evidence type="ECO:0000256" key="1">
    <source>
        <dbReference type="ARBA" id="ARBA00022679"/>
    </source>
</evidence>
<evidence type="ECO:0000256" key="2">
    <source>
        <dbReference type="ARBA" id="ARBA00022695"/>
    </source>
</evidence>
<keyword evidence="1" id="KW-0808">Transferase</keyword>
<dbReference type="PROSITE" id="PS50994">
    <property type="entry name" value="INTEGRASE"/>
    <property type="match status" value="1"/>
</dbReference>
<feature type="non-terminal residue" evidence="8">
    <location>
        <position position="1"/>
    </location>
</feature>
<keyword evidence="6" id="KW-0695">RNA-directed DNA polymerase</keyword>
<keyword evidence="2" id="KW-0548">Nucleotidyltransferase</keyword>
<keyword evidence="3" id="KW-0540">Nuclease</keyword>
<gene>
    <name evidence="8" type="primary">Ervk25_0</name>
    <name evidence="8" type="ORF">RISTRI_R15523</name>
</gene>
<dbReference type="PANTHER" id="PTHR41694">
    <property type="entry name" value="ENDOGENOUS RETROVIRUS GROUP K MEMBER POL PROTEIN"/>
    <property type="match status" value="1"/>
</dbReference>
<evidence type="ECO:0000313" key="9">
    <source>
        <dbReference type="Proteomes" id="UP000540089"/>
    </source>
</evidence>
<evidence type="ECO:0000313" key="8">
    <source>
        <dbReference type="EMBL" id="NXV39500.1"/>
    </source>
</evidence>
<evidence type="ECO:0000256" key="4">
    <source>
        <dbReference type="ARBA" id="ARBA00022759"/>
    </source>
</evidence>
<dbReference type="Gene3D" id="3.30.420.10">
    <property type="entry name" value="Ribonuclease H-like superfamily/Ribonuclease H"/>
    <property type="match status" value="1"/>
</dbReference>
<dbReference type="Proteomes" id="UP000540089">
    <property type="component" value="Unassembled WGS sequence"/>
</dbReference>
<dbReference type="EMBL" id="VZUC01011103">
    <property type="protein sequence ID" value="NXV39500.1"/>
    <property type="molecule type" value="Genomic_DNA"/>
</dbReference>